<keyword evidence="3" id="KW-1185">Reference proteome</keyword>
<reference evidence="2 3" key="1">
    <citation type="submission" date="2022-03" db="EMBL/GenBank/DDBJ databases">
        <title>Hymenobactersp. isolated from the air.</title>
        <authorList>
            <person name="Won M."/>
            <person name="Kwon S.-W."/>
        </authorList>
    </citation>
    <scope>NUCLEOTIDE SEQUENCE [LARGE SCALE GENOMIC DNA]</scope>
    <source>
        <strain evidence="2 3">KACC 21982</strain>
    </source>
</reference>
<feature type="signal peptide" evidence="1">
    <location>
        <begin position="1"/>
        <end position="21"/>
    </location>
</feature>
<accession>A0ABY4CYF5</accession>
<keyword evidence="1" id="KW-0732">Signal</keyword>
<dbReference type="RefSeq" id="WP_243799303.1">
    <property type="nucleotide sequence ID" value="NZ_CP094669.1"/>
</dbReference>
<evidence type="ECO:0000313" key="3">
    <source>
        <dbReference type="Proteomes" id="UP000831113"/>
    </source>
</evidence>
<evidence type="ECO:0008006" key="4">
    <source>
        <dbReference type="Google" id="ProtNLM"/>
    </source>
</evidence>
<evidence type="ECO:0000256" key="1">
    <source>
        <dbReference type="SAM" id="SignalP"/>
    </source>
</evidence>
<evidence type="ECO:0000313" key="2">
    <source>
        <dbReference type="EMBL" id="UOG75303.1"/>
    </source>
</evidence>
<feature type="chain" id="PRO_5047547704" description="DUF4386 family protein" evidence="1">
    <location>
        <begin position="22"/>
        <end position="204"/>
    </location>
</feature>
<gene>
    <name evidence="2" type="ORF">MTX78_01590</name>
</gene>
<name>A0ABY4CYF5_9BACT</name>
<dbReference type="Proteomes" id="UP000831113">
    <property type="component" value="Chromosome"/>
</dbReference>
<dbReference type="EMBL" id="CP094669">
    <property type="protein sequence ID" value="UOG75303.1"/>
    <property type="molecule type" value="Genomic_DNA"/>
</dbReference>
<sequence>MRLPLRLFLVSVWGLALPAVAQQDPSSLMDYTTQRTVLDQRGLRVLGAWAVGNVGVSGARAFVTEGPEKYFHQMNVGWGVVNLALAGTALLTTRHTAAPPTDRPAVVKAQLRTENLYLLNTGLDVAYVATGFYLKERANSRTTQRQQDRLTGFGRSLLLQGGFLLAFDGLMFVAHHKHGNRALYPLLSYLQVGPNAVALAVPIR</sequence>
<protein>
    <recommendedName>
        <fullName evidence="4">DUF4386 family protein</fullName>
    </recommendedName>
</protein>
<organism evidence="2 3">
    <name type="scientific">Hymenobacter tibetensis</name>
    <dbReference type="NCBI Taxonomy" id="497967"/>
    <lineage>
        <taxon>Bacteria</taxon>
        <taxon>Pseudomonadati</taxon>
        <taxon>Bacteroidota</taxon>
        <taxon>Cytophagia</taxon>
        <taxon>Cytophagales</taxon>
        <taxon>Hymenobacteraceae</taxon>
        <taxon>Hymenobacter</taxon>
    </lineage>
</organism>
<dbReference type="InterPro" id="IPR054261">
    <property type="entry name" value="DUF6992"/>
</dbReference>
<proteinExistence type="predicted"/>
<dbReference type="Pfam" id="PF22503">
    <property type="entry name" value="DUF6992"/>
    <property type="match status" value="1"/>
</dbReference>